<dbReference type="Proteomes" id="UP000661077">
    <property type="component" value="Unassembled WGS sequence"/>
</dbReference>
<dbReference type="EMBL" id="JAEVLS010000005">
    <property type="protein sequence ID" value="MBM0107656.1"/>
    <property type="molecule type" value="Genomic_DNA"/>
</dbReference>
<dbReference type="Pfam" id="PF13657">
    <property type="entry name" value="Couple_hipA"/>
    <property type="match status" value="1"/>
</dbReference>
<evidence type="ECO:0000259" key="5">
    <source>
        <dbReference type="Pfam" id="PF13657"/>
    </source>
</evidence>
<protein>
    <submittedName>
        <fullName evidence="6">HipA domain-containing protein</fullName>
    </submittedName>
</protein>
<dbReference type="InterPro" id="IPR017508">
    <property type="entry name" value="HipA_N1"/>
</dbReference>
<dbReference type="RefSeq" id="WP_203169754.1">
    <property type="nucleotide sequence ID" value="NZ_JAEVLS010000005.1"/>
</dbReference>
<dbReference type="PANTHER" id="PTHR37419:SF1">
    <property type="entry name" value="SERINE_THREONINE-PROTEIN KINASE TOXIN HIPA"/>
    <property type="match status" value="1"/>
</dbReference>
<proteinExistence type="inferred from homology"/>
<keyword evidence="3" id="KW-0418">Kinase</keyword>
<gene>
    <name evidence="6" type="ORF">JM946_23175</name>
</gene>
<keyword evidence="7" id="KW-1185">Reference proteome</keyword>
<evidence type="ECO:0000313" key="7">
    <source>
        <dbReference type="Proteomes" id="UP000661077"/>
    </source>
</evidence>
<keyword evidence="2" id="KW-0808">Transferase</keyword>
<comment type="caution">
    <text evidence="6">The sequence shown here is derived from an EMBL/GenBank/DDBJ whole genome shotgun (WGS) entry which is preliminary data.</text>
</comment>
<dbReference type="InterPro" id="IPR012893">
    <property type="entry name" value="HipA-like_C"/>
</dbReference>
<evidence type="ECO:0000259" key="4">
    <source>
        <dbReference type="Pfam" id="PF07804"/>
    </source>
</evidence>
<evidence type="ECO:0000256" key="1">
    <source>
        <dbReference type="ARBA" id="ARBA00010164"/>
    </source>
</evidence>
<organism evidence="6 7">
    <name type="scientific">Steroidobacter gossypii</name>
    <dbReference type="NCBI Taxonomy" id="2805490"/>
    <lineage>
        <taxon>Bacteria</taxon>
        <taxon>Pseudomonadati</taxon>
        <taxon>Pseudomonadota</taxon>
        <taxon>Gammaproteobacteria</taxon>
        <taxon>Steroidobacterales</taxon>
        <taxon>Steroidobacteraceae</taxon>
        <taxon>Steroidobacter</taxon>
    </lineage>
</organism>
<dbReference type="PANTHER" id="PTHR37419">
    <property type="entry name" value="SERINE/THREONINE-PROTEIN KINASE TOXIN HIPA"/>
    <property type="match status" value="1"/>
</dbReference>
<evidence type="ECO:0000313" key="6">
    <source>
        <dbReference type="EMBL" id="MBM0107656.1"/>
    </source>
</evidence>
<reference evidence="6 7" key="1">
    <citation type="journal article" date="2021" name="Int. J. Syst. Evol. Microbiol.">
        <title>Steroidobacter gossypii sp. nov., isolated from soil of cotton cropping field.</title>
        <authorList>
            <person name="Huang R."/>
            <person name="Yang S."/>
            <person name="Zhen C."/>
            <person name="Liu W."/>
        </authorList>
    </citation>
    <scope>NUCLEOTIDE SEQUENCE [LARGE SCALE GENOMIC DNA]</scope>
    <source>
        <strain evidence="6 7">S1-65</strain>
    </source>
</reference>
<dbReference type="Pfam" id="PF07804">
    <property type="entry name" value="HipA_C"/>
    <property type="match status" value="1"/>
</dbReference>
<comment type="similarity">
    <text evidence="1">Belongs to the HipA Ser/Thr kinase family.</text>
</comment>
<dbReference type="NCBIfam" id="TIGR03071">
    <property type="entry name" value="couple_hipA"/>
    <property type="match status" value="1"/>
</dbReference>
<feature type="domain" description="HipA N-terminal subdomain 1" evidence="5">
    <location>
        <begin position="4"/>
        <end position="103"/>
    </location>
</feature>
<feature type="domain" description="HipA-like C-terminal" evidence="4">
    <location>
        <begin position="151"/>
        <end position="407"/>
    </location>
</feature>
<dbReference type="InterPro" id="IPR052028">
    <property type="entry name" value="HipA_Ser/Thr_kinase"/>
</dbReference>
<evidence type="ECO:0000256" key="3">
    <source>
        <dbReference type="ARBA" id="ARBA00022777"/>
    </source>
</evidence>
<accession>A0ABS1X360</accession>
<evidence type="ECO:0000256" key="2">
    <source>
        <dbReference type="ARBA" id="ARBA00022679"/>
    </source>
</evidence>
<name>A0ABS1X360_9GAMM</name>
<sequence length="454" mass="50593">MPSLAVWMNGQRVGTWSISRSGTSEFTYEQAWITSEFFRALSLSIPVSADLAVRGPTVTNYFDNLLPDSPAIRQRIGRRFKVRAETFELLQAIGRDCAGAVQLLPLNATPEGWNKVQGAELSDADMAAHLRNVVAPASRFAVDEELDGFRISLAGAQEKSAFLRMGGRWFRPEGATPTTHIVKLPMGTIAGGLDFALSVENEWLCAQFLAAMGLNVANTSMGRFEDLTVLIVERFDRRWINVEPASVNDRSFVPGKRVYLVRLPQEDFCQALGVPVERKYEKDGGPSIAQGLQLLAGGEQMEADRSHFALTQLLFWLLAAPDGHAKNFSIQHSVGGRYHLTPLYDVLSAWPLIGRGPKLMQYEKVSLAMALRGKNAHYRLNSIYTRHWFELARMVGVEGLWPRMIAAVERATSVIKGLERKLPKDFPENVYLAISKGIERHAQQFLDGLEHVKV</sequence>